<dbReference type="AlphaFoldDB" id="A0AAE4VFZ3"/>
<dbReference type="Proteomes" id="UP001186041">
    <property type="component" value="Unassembled WGS sequence"/>
</dbReference>
<evidence type="ECO:0000313" key="1">
    <source>
        <dbReference type="EMBL" id="MDV7293903.1"/>
    </source>
</evidence>
<dbReference type="RefSeq" id="WP_317722464.1">
    <property type="nucleotide sequence ID" value="NZ_JAWLVK010000031.1"/>
</dbReference>
<organism evidence="1 2">
    <name type="scientific">Mycolicibacterium fortuitum</name>
    <name type="common">Mycobacterium fortuitum</name>
    <dbReference type="NCBI Taxonomy" id="1766"/>
    <lineage>
        <taxon>Bacteria</taxon>
        <taxon>Bacillati</taxon>
        <taxon>Actinomycetota</taxon>
        <taxon>Actinomycetes</taxon>
        <taxon>Mycobacteriales</taxon>
        <taxon>Mycobacteriaceae</taxon>
        <taxon>Mycolicibacterium</taxon>
    </lineage>
</organism>
<reference evidence="1" key="1">
    <citation type="submission" date="2023-10" db="EMBL/GenBank/DDBJ databases">
        <title>Mycolicibacterium fortuitum clinical isolates causing pulmonary infections in humans.</title>
        <authorList>
            <person name="Mejia-Ponce P.M."/>
            <person name="Zenteno-Cuevas R."/>
            <person name="Licona-Cassani C."/>
        </authorList>
    </citation>
    <scope>NUCLEOTIDE SEQUENCE</scope>
    <source>
        <strain evidence="1">M8</strain>
    </source>
</reference>
<proteinExistence type="predicted"/>
<dbReference type="EMBL" id="JAWLVV010000032">
    <property type="protein sequence ID" value="MDV7293903.1"/>
    <property type="molecule type" value="Genomic_DNA"/>
</dbReference>
<protein>
    <submittedName>
        <fullName evidence="1">Uncharacterized protein</fullName>
    </submittedName>
</protein>
<name>A0AAE4VFZ3_MYCFO</name>
<accession>A0AAE4VFZ3</accession>
<comment type="caution">
    <text evidence="1">The sequence shown here is derived from an EMBL/GenBank/DDBJ whole genome shotgun (WGS) entry which is preliminary data.</text>
</comment>
<sequence>MTGERVVLSPSVDEWLRAAKESAQLREKFKKAQKAIRMMREVGPTYPSFRTHQMQHLKGPGDVPIWNSYVENNTPQAWRMYWVRRDDGAVQIVSIGPHDHEPGAQPPA</sequence>
<gene>
    <name evidence="1" type="ORF">R4485_27500</name>
</gene>
<evidence type="ECO:0000313" key="2">
    <source>
        <dbReference type="Proteomes" id="UP001186041"/>
    </source>
</evidence>